<sequence>MTDRTYTVTFTPWPITVYHAERMRTSQKPWERIIPGEFHISCSNGKHSWLYLDWNNNQIDPTQYSDYWVDFTTGPTTDCVTSSFTIMFDMRREGMRLQAVSNLMWEPYAHDEEGVIAEAAIGPDLEFTWTVRDRLPERARLIEAIFGGVYSSFHVTPVVLAEGHHFYKEQTLSTGEQELVEIHLCVNSSSITRLFITDSWDVEGPEGKWITGGYAATIMDHSGHGGVLTWSTPEDARYTSVPDLVLYEAPLSGDALPQKVQAILPYLPAAPGASLTEHGTGEQ</sequence>
<accession>A0A7Z9A589</accession>
<dbReference type="AlphaFoldDB" id="A0A7Z9A589"/>
<dbReference type="Proteomes" id="UP000282386">
    <property type="component" value="Chromosome"/>
</dbReference>
<name>A0A7Z9A589_9MICC</name>
<protein>
    <submittedName>
        <fullName evidence="1">Uncharacterized protein</fullName>
    </submittedName>
</protein>
<proteinExistence type="predicted"/>
<evidence type="ECO:0000313" key="2">
    <source>
        <dbReference type="Proteomes" id="UP000282386"/>
    </source>
</evidence>
<organism evidence="1 2">
    <name type="scientific">Rothia aeria</name>
    <dbReference type="NCBI Taxonomy" id="172042"/>
    <lineage>
        <taxon>Bacteria</taxon>
        <taxon>Bacillati</taxon>
        <taxon>Actinomycetota</taxon>
        <taxon>Actinomycetes</taxon>
        <taxon>Micrococcales</taxon>
        <taxon>Micrococcaceae</taxon>
        <taxon>Rothia</taxon>
    </lineage>
</organism>
<reference evidence="1 2" key="1">
    <citation type="submission" date="2018-12" db="EMBL/GenBank/DDBJ databases">
        <authorList>
            <consortium name="Pathogen Informatics"/>
        </authorList>
    </citation>
    <scope>NUCLEOTIDE SEQUENCE [LARGE SCALE GENOMIC DNA]</scope>
    <source>
        <strain evidence="1 2">NCTC10207</strain>
    </source>
</reference>
<dbReference type="EMBL" id="LR134479">
    <property type="protein sequence ID" value="VEI23997.1"/>
    <property type="molecule type" value="Genomic_DNA"/>
</dbReference>
<evidence type="ECO:0000313" key="1">
    <source>
        <dbReference type="EMBL" id="VEI23997.1"/>
    </source>
</evidence>
<dbReference type="RefSeq" id="WP_126500441.1">
    <property type="nucleotide sequence ID" value="NZ_LR134479.1"/>
</dbReference>
<gene>
    <name evidence="1" type="ORF">NCTC10207_01846</name>
</gene>